<dbReference type="PANTHER" id="PTHR47843">
    <property type="entry name" value="BTB DOMAIN-CONTAINING PROTEIN-RELATED"/>
    <property type="match status" value="1"/>
</dbReference>
<dbReference type="InterPro" id="IPR000210">
    <property type="entry name" value="BTB/POZ_dom"/>
</dbReference>
<sequence>MAAAKSTTADPTKDSFALTSAHWMGPTGSELLSSGVESDCIIKASNGKAYKLHLFILTKACPYFAKAFCGDFKEGGEKCLDWTEYEPDLVDATIAFIYGRAYDKLFPPKLDTTLSSYVRLYNFADFCQYMPLKDMSIKYLRDHAGSLTTPEPLVQMLQAIQELGPDDPALKDTAINCVKKNVVALRSLPLAQRQNMVRRTPLLGALLIDHLVVLGDGHSLARYVCTRCKSGFQIASAKSIRHCPACGYGYPGCFQKIV</sequence>
<evidence type="ECO:0000313" key="2">
    <source>
        <dbReference type="EMBL" id="KAF2221989.1"/>
    </source>
</evidence>
<dbReference type="Proteomes" id="UP000799538">
    <property type="component" value="Unassembled WGS sequence"/>
</dbReference>
<dbReference type="InterPro" id="IPR011333">
    <property type="entry name" value="SKP1/BTB/POZ_sf"/>
</dbReference>
<dbReference type="EMBL" id="ML992509">
    <property type="protein sequence ID" value="KAF2221989.1"/>
    <property type="molecule type" value="Genomic_DNA"/>
</dbReference>
<dbReference type="CDD" id="cd18186">
    <property type="entry name" value="BTB_POZ_ZBTB_KLHL-like"/>
    <property type="match status" value="1"/>
</dbReference>
<keyword evidence="3" id="KW-1185">Reference proteome</keyword>
<organism evidence="2 3">
    <name type="scientific">Elsinoe ampelina</name>
    <dbReference type="NCBI Taxonomy" id="302913"/>
    <lineage>
        <taxon>Eukaryota</taxon>
        <taxon>Fungi</taxon>
        <taxon>Dikarya</taxon>
        <taxon>Ascomycota</taxon>
        <taxon>Pezizomycotina</taxon>
        <taxon>Dothideomycetes</taxon>
        <taxon>Dothideomycetidae</taxon>
        <taxon>Myriangiales</taxon>
        <taxon>Elsinoaceae</taxon>
        <taxon>Elsinoe</taxon>
    </lineage>
</organism>
<accession>A0A6A6G8S0</accession>
<dbReference type="PROSITE" id="PS50097">
    <property type="entry name" value="BTB"/>
    <property type="match status" value="1"/>
</dbReference>
<dbReference type="AlphaFoldDB" id="A0A6A6G8S0"/>
<dbReference type="Gene3D" id="3.30.710.10">
    <property type="entry name" value="Potassium Channel Kv1.1, Chain A"/>
    <property type="match status" value="1"/>
</dbReference>
<evidence type="ECO:0000313" key="3">
    <source>
        <dbReference type="Proteomes" id="UP000799538"/>
    </source>
</evidence>
<protein>
    <recommendedName>
        <fullName evidence="1">BTB domain-containing protein</fullName>
    </recommendedName>
</protein>
<gene>
    <name evidence="2" type="ORF">BDZ85DRAFT_135612</name>
</gene>
<dbReference type="SUPFAM" id="SSF54695">
    <property type="entry name" value="POZ domain"/>
    <property type="match status" value="1"/>
</dbReference>
<proteinExistence type="predicted"/>
<feature type="domain" description="BTB" evidence="1">
    <location>
        <begin position="38"/>
        <end position="98"/>
    </location>
</feature>
<name>A0A6A6G8S0_9PEZI</name>
<evidence type="ECO:0000259" key="1">
    <source>
        <dbReference type="PROSITE" id="PS50097"/>
    </source>
</evidence>
<dbReference type="Pfam" id="PF00651">
    <property type="entry name" value="BTB"/>
    <property type="match status" value="1"/>
</dbReference>
<reference evidence="3" key="1">
    <citation type="journal article" date="2020" name="Stud. Mycol.">
        <title>101 Dothideomycetes genomes: A test case for predicting lifestyles and emergence of pathogens.</title>
        <authorList>
            <person name="Haridas S."/>
            <person name="Albert R."/>
            <person name="Binder M."/>
            <person name="Bloem J."/>
            <person name="LaButti K."/>
            <person name="Salamov A."/>
            <person name="Andreopoulos B."/>
            <person name="Baker S."/>
            <person name="Barry K."/>
            <person name="Bills G."/>
            <person name="Bluhm B."/>
            <person name="Cannon C."/>
            <person name="Castanera R."/>
            <person name="Culley D."/>
            <person name="Daum C."/>
            <person name="Ezra D."/>
            <person name="Gonzalez J."/>
            <person name="Henrissat B."/>
            <person name="Kuo A."/>
            <person name="Liang C."/>
            <person name="Lipzen A."/>
            <person name="Lutzoni F."/>
            <person name="Magnuson J."/>
            <person name="Mondo S."/>
            <person name="Nolan M."/>
            <person name="Ohm R."/>
            <person name="Pangilinan J."/>
            <person name="Park H.-J."/>
            <person name="Ramirez L."/>
            <person name="Alfaro M."/>
            <person name="Sun H."/>
            <person name="Tritt A."/>
            <person name="Yoshinaga Y."/>
            <person name="Zwiers L.-H."/>
            <person name="Turgeon B."/>
            <person name="Goodwin S."/>
            <person name="Spatafora J."/>
            <person name="Crous P."/>
            <person name="Grigoriev I."/>
        </authorList>
    </citation>
    <scope>NUCLEOTIDE SEQUENCE [LARGE SCALE GENOMIC DNA]</scope>
    <source>
        <strain evidence="3">CECT 20119</strain>
    </source>
</reference>
<dbReference type="OrthoDB" id="6359816at2759"/>